<dbReference type="Pfam" id="PF02518">
    <property type="entry name" value="HATPase_c"/>
    <property type="match status" value="1"/>
</dbReference>
<keyword evidence="12" id="KW-1185">Reference proteome</keyword>
<evidence type="ECO:0000256" key="3">
    <source>
        <dbReference type="ARBA" id="ARBA00022553"/>
    </source>
</evidence>
<reference evidence="11" key="1">
    <citation type="submission" date="2022-08" db="EMBL/GenBank/DDBJ databases">
        <title>Draft genome sequencing of Roseisolibacter agri AW1220.</title>
        <authorList>
            <person name="Tobiishi Y."/>
            <person name="Tonouchi A."/>
        </authorList>
    </citation>
    <scope>NUCLEOTIDE SEQUENCE</scope>
    <source>
        <strain evidence="11">AW1220</strain>
    </source>
</reference>
<dbReference type="AlphaFoldDB" id="A0AA37V589"/>
<dbReference type="InterPro" id="IPR035965">
    <property type="entry name" value="PAS-like_dom_sf"/>
</dbReference>
<dbReference type="InterPro" id="IPR029016">
    <property type="entry name" value="GAF-like_dom_sf"/>
</dbReference>
<dbReference type="PROSITE" id="PS50109">
    <property type="entry name" value="HIS_KIN"/>
    <property type="match status" value="1"/>
</dbReference>
<evidence type="ECO:0000256" key="7">
    <source>
        <dbReference type="SAM" id="MobiDB-lite"/>
    </source>
</evidence>
<keyword evidence="4" id="KW-0808">Transferase</keyword>
<dbReference type="InterPro" id="IPR036097">
    <property type="entry name" value="HisK_dim/P_sf"/>
</dbReference>
<dbReference type="SMART" id="SM00086">
    <property type="entry name" value="PAC"/>
    <property type="match status" value="1"/>
</dbReference>
<name>A0AA37V589_9BACT</name>
<dbReference type="SMART" id="SM00091">
    <property type="entry name" value="PAS"/>
    <property type="match status" value="1"/>
</dbReference>
<dbReference type="Gene3D" id="3.30.450.40">
    <property type="match status" value="1"/>
</dbReference>
<organism evidence="11 12">
    <name type="scientific">Roseisolibacter agri</name>
    <dbReference type="NCBI Taxonomy" id="2014610"/>
    <lineage>
        <taxon>Bacteria</taxon>
        <taxon>Pseudomonadati</taxon>
        <taxon>Gemmatimonadota</taxon>
        <taxon>Gemmatimonadia</taxon>
        <taxon>Gemmatimonadales</taxon>
        <taxon>Gemmatimonadaceae</taxon>
        <taxon>Roseisolibacter</taxon>
    </lineage>
</organism>
<feature type="domain" description="PAS" evidence="9">
    <location>
        <begin position="225"/>
        <end position="295"/>
    </location>
</feature>
<evidence type="ECO:0000259" key="8">
    <source>
        <dbReference type="PROSITE" id="PS50109"/>
    </source>
</evidence>
<accession>A0AA37V589</accession>
<dbReference type="SUPFAM" id="SSF55785">
    <property type="entry name" value="PYP-like sensor domain (PAS domain)"/>
    <property type="match status" value="1"/>
</dbReference>
<dbReference type="InterPro" id="IPR036890">
    <property type="entry name" value="HATPase_C_sf"/>
</dbReference>
<dbReference type="GO" id="GO:0000155">
    <property type="term" value="F:phosphorelay sensor kinase activity"/>
    <property type="evidence" value="ECO:0007669"/>
    <property type="project" value="InterPro"/>
</dbReference>
<feature type="domain" description="PAC" evidence="10">
    <location>
        <begin position="298"/>
        <end position="350"/>
    </location>
</feature>
<dbReference type="SUPFAM" id="SSF55874">
    <property type="entry name" value="ATPase domain of HSP90 chaperone/DNA topoisomerase II/histidine kinase"/>
    <property type="match status" value="1"/>
</dbReference>
<evidence type="ECO:0000259" key="9">
    <source>
        <dbReference type="PROSITE" id="PS50112"/>
    </source>
</evidence>
<evidence type="ECO:0000313" key="12">
    <source>
        <dbReference type="Proteomes" id="UP001161325"/>
    </source>
</evidence>
<dbReference type="PANTHER" id="PTHR43711:SF31">
    <property type="entry name" value="HISTIDINE KINASE"/>
    <property type="match status" value="1"/>
</dbReference>
<evidence type="ECO:0000256" key="4">
    <source>
        <dbReference type="ARBA" id="ARBA00022679"/>
    </source>
</evidence>
<dbReference type="PRINTS" id="PR00344">
    <property type="entry name" value="BCTRLSENSOR"/>
</dbReference>
<dbReference type="EMBL" id="BRXS01000001">
    <property type="protein sequence ID" value="GLC23831.1"/>
    <property type="molecule type" value="Genomic_DNA"/>
</dbReference>
<dbReference type="Gene3D" id="3.30.565.10">
    <property type="entry name" value="Histidine kinase-like ATPase, C-terminal domain"/>
    <property type="match status" value="1"/>
</dbReference>
<feature type="compositionally biased region" description="Basic and acidic residues" evidence="7">
    <location>
        <begin position="9"/>
        <end position="24"/>
    </location>
</feature>
<dbReference type="InterPro" id="IPR001610">
    <property type="entry name" value="PAC"/>
</dbReference>
<dbReference type="SUPFAM" id="SSF55781">
    <property type="entry name" value="GAF domain-like"/>
    <property type="match status" value="1"/>
</dbReference>
<evidence type="ECO:0000256" key="1">
    <source>
        <dbReference type="ARBA" id="ARBA00000085"/>
    </source>
</evidence>
<dbReference type="Gene3D" id="1.10.287.130">
    <property type="match status" value="1"/>
</dbReference>
<feature type="region of interest" description="Disordered" evidence="7">
    <location>
        <begin position="1"/>
        <end position="28"/>
    </location>
</feature>
<comment type="caution">
    <text evidence="11">The sequence shown here is derived from an EMBL/GenBank/DDBJ whole genome shotgun (WGS) entry which is preliminary data.</text>
</comment>
<dbReference type="PROSITE" id="PS50112">
    <property type="entry name" value="PAS"/>
    <property type="match status" value="1"/>
</dbReference>
<feature type="domain" description="Histidine kinase" evidence="8">
    <location>
        <begin position="368"/>
        <end position="587"/>
    </location>
</feature>
<comment type="catalytic activity">
    <reaction evidence="1">
        <text>ATP + protein L-histidine = ADP + protein N-phospho-L-histidine.</text>
        <dbReference type="EC" id="2.7.13.3"/>
    </reaction>
</comment>
<evidence type="ECO:0000313" key="11">
    <source>
        <dbReference type="EMBL" id="GLC23831.1"/>
    </source>
</evidence>
<dbReference type="PROSITE" id="PS50113">
    <property type="entry name" value="PAC"/>
    <property type="match status" value="1"/>
</dbReference>
<dbReference type="Gene3D" id="3.30.450.20">
    <property type="entry name" value="PAS domain"/>
    <property type="match status" value="1"/>
</dbReference>
<evidence type="ECO:0000259" key="10">
    <source>
        <dbReference type="PROSITE" id="PS50113"/>
    </source>
</evidence>
<keyword evidence="6" id="KW-0902">Two-component regulatory system</keyword>
<dbReference type="Pfam" id="PF00512">
    <property type="entry name" value="HisKA"/>
    <property type="match status" value="1"/>
</dbReference>
<dbReference type="InterPro" id="IPR003594">
    <property type="entry name" value="HATPase_dom"/>
</dbReference>
<dbReference type="InterPro" id="IPR003661">
    <property type="entry name" value="HisK_dim/P_dom"/>
</dbReference>
<dbReference type="SMART" id="SM00387">
    <property type="entry name" value="HATPase_c"/>
    <property type="match status" value="1"/>
</dbReference>
<dbReference type="CDD" id="cd16922">
    <property type="entry name" value="HATPase_EvgS-ArcB-TorS-like"/>
    <property type="match status" value="1"/>
</dbReference>
<dbReference type="InterPro" id="IPR000700">
    <property type="entry name" value="PAS-assoc_C"/>
</dbReference>
<dbReference type="FunFam" id="3.30.450.20:FF:000099">
    <property type="entry name" value="Sensory box sensor histidine kinase"/>
    <property type="match status" value="1"/>
</dbReference>
<dbReference type="SUPFAM" id="SSF47384">
    <property type="entry name" value="Homodimeric domain of signal transducing histidine kinase"/>
    <property type="match status" value="1"/>
</dbReference>
<dbReference type="InterPro" id="IPR004358">
    <property type="entry name" value="Sig_transdc_His_kin-like_C"/>
</dbReference>
<gene>
    <name evidence="11" type="ORF">rosag_03440</name>
</gene>
<dbReference type="Pfam" id="PF13185">
    <property type="entry name" value="GAF_2"/>
    <property type="match status" value="1"/>
</dbReference>
<dbReference type="InterPro" id="IPR013655">
    <property type="entry name" value="PAS_fold_3"/>
</dbReference>
<dbReference type="InterPro" id="IPR000014">
    <property type="entry name" value="PAS"/>
</dbReference>
<dbReference type="InterPro" id="IPR005467">
    <property type="entry name" value="His_kinase_dom"/>
</dbReference>
<dbReference type="CDD" id="cd00082">
    <property type="entry name" value="HisKA"/>
    <property type="match status" value="1"/>
</dbReference>
<proteinExistence type="predicted"/>
<keyword evidence="5 11" id="KW-0418">Kinase</keyword>
<keyword evidence="3" id="KW-0597">Phosphoprotein</keyword>
<dbReference type="InterPro" id="IPR003018">
    <property type="entry name" value="GAF"/>
</dbReference>
<dbReference type="Pfam" id="PF08447">
    <property type="entry name" value="PAS_3"/>
    <property type="match status" value="1"/>
</dbReference>
<sequence>MATFQAGDSETRRLDAAREPHAYTDPRTSSFTSELRAVTWDPGLGRLHDVDEAAPGALRDALESLVRLIERVAPGMRGSVLLLDDDGVTLHHGAAPNLPAAYCQAIDGAHIGPAAGSCGTAAYRRERVIAREIATDPLWADYRALAAPYGLAACWSTPIMESDGRVLGTFAMYYDEPRDPTPADIALTETATLLAKNIIVRARAAVALRARTETAERWARALRESEARFRQMAETIPVQVWTARPDGSFDFVTTRTAAAVGRPADALLGNGWLDVVHPEDVEGVVVRWTRSLQSGDPFEARFRLRGQDGAYRWHLVRAHAMCADDGRVLQWFGCNTDIEEYKRLEAALDAALADARQANQSKADFLAMMSHELRTPLNAIAGYAQLMLEDIPTPASEGQRDYLLRITRGQQHLLGLIEAVLTHAKLEAGKVTYRLGDVRAHDVLEAVDALTAPQRSARRIAYVCDEGEPELVFRADREKLVQILANVLSNAAKFTPEGGRITVTTAAPTPTTGAITIADTGIGMSPDQLQLVFEPYVQFDSALSRQHRGTGLGMPISRELARGMGGDLVAESAPGIGSTFTLVLPRA</sequence>
<dbReference type="NCBIfam" id="TIGR00229">
    <property type="entry name" value="sensory_box"/>
    <property type="match status" value="1"/>
</dbReference>
<dbReference type="CDD" id="cd00130">
    <property type="entry name" value="PAS"/>
    <property type="match status" value="1"/>
</dbReference>
<dbReference type="PANTHER" id="PTHR43711">
    <property type="entry name" value="TWO-COMPONENT HISTIDINE KINASE"/>
    <property type="match status" value="1"/>
</dbReference>
<dbReference type="EC" id="2.7.13.3" evidence="2"/>
<evidence type="ECO:0000256" key="5">
    <source>
        <dbReference type="ARBA" id="ARBA00022777"/>
    </source>
</evidence>
<protein>
    <recommendedName>
        <fullName evidence="2">histidine kinase</fullName>
        <ecNumber evidence="2">2.7.13.3</ecNumber>
    </recommendedName>
</protein>
<dbReference type="SMART" id="SM00388">
    <property type="entry name" value="HisKA"/>
    <property type="match status" value="1"/>
</dbReference>
<dbReference type="InterPro" id="IPR050736">
    <property type="entry name" value="Sensor_HK_Regulatory"/>
</dbReference>
<evidence type="ECO:0000256" key="2">
    <source>
        <dbReference type="ARBA" id="ARBA00012438"/>
    </source>
</evidence>
<dbReference type="SMART" id="SM00065">
    <property type="entry name" value="GAF"/>
    <property type="match status" value="1"/>
</dbReference>
<dbReference type="Proteomes" id="UP001161325">
    <property type="component" value="Unassembled WGS sequence"/>
</dbReference>
<evidence type="ECO:0000256" key="6">
    <source>
        <dbReference type="ARBA" id="ARBA00023012"/>
    </source>
</evidence>
<dbReference type="RefSeq" id="WP_284348275.1">
    <property type="nucleotide sequence ID" value="NZ_BRXS01000001.1"/>
</dbReference>